<sequence length="217" mass="25343">MISILNPTKLTRQPFFNDLIQYLAAHDEVTLRQLKQVFSHVSHLERSIEAYVQAGYIKRKDKRYCNQFTLVTDTDHIQLDQQIFVDTDSSVYEELLSLTFQTELGNQTNEAVIVEQTGISREEPTLSNYFYKLREGLPLSDSQQPLYQLLGDVNQEYALKYMTTFLLKFGRKDVVKQKRPDIFVQALELLGYLEKSTDDNYELRMVFDKQNLVFSSS</sequence>
<dbReference type="EMBL" id="LS483343">
    <property type="protein sequence ID" value="SQF40908.1"/>
    <property type="molecule type" value="Genomic_DNA"/>
</dbReference>
<name>A0A2X3VNC7_9STRE</name>
<evidence type="ECO:0000313" key="2">
    <source>
        <dbReference type="Proteomes" id="UP000249495"/>
    </source>
</evidence>
<dbReference type="InterPro" id="IPR014924">
    <property type="entry name" value="DUF1803"/>
</dbReference>
<dbReference type="Pfam" id="PF08820">
    <property type="entry name" value="DUF1803"/>
    <property type="match status" value="1"/>
</dbReference>
<reference evidence="1 2" key="1">
    <citation type="submission" date="2018-06" db="EMBL/GenBank/DDBJ databases">
        <authorList>
            <consortium name="Pathogen Informatics"/>
            <person name="Doyle S."/>
        </authorList>
    </citation>
    <scope>NUCLEOTIDE SEQUENCE [LARGE SCALE GENOMIC DNA]</scope>
    <source>
        <strain evidence="1 2">NCTC12278</strain>
    </source>
</reference>
<dbReference type="OrthoDB" id="2234771at2"/>
<dbReference type="Proteomes" id="UP000249495">
    <property type="component" value="Chromosome 1"/>
</dbReference>
<dbReference type="STRING" id="1123303.GCA_000372425_01004"/>
<dbReference type="RefSeq" id="WP_018030332.1">
    <property type="nucleotide sequence ID" value="NZ_LS483343.1"/>
</dbReference>
<keyword evidence="2" id="KW-1185">Reference proteome</keyword>
<protein>
    <submittedName>
        <fullName evidence="1">Hypothetical cytosolic protein</fullName>
    </submittedName>
</protein>
<evidence type="ECO:0000313" key="1">
    <source>
        <dbReference type="EMBL" id="SQF40908.1"/>
    </source>
</evidence>
<organism evidence="1 2">
    <name type="scientific">Streptococcus ferus</name>
    <dbReference type="NCBI Taxonomy" id="1345"/>
    <lineage>
        <taxon>Bacteria</taxon>
        <taxon>Bacillati</taxon>
        <taxon>Bacillota</taxon>
        <taxon>Bacilli</taxon>
        <taxon>Lactobacillales</taxon>
        <taxon>Streptococcaceae</taxon>
        <taxon>Streptococcus</taxon>
    </lineage>
</organism>
<dbReference type="KEGG" id="sfer:NCTC12278_01487"/>
<proteinExistence type="predicted"/>
<gene>
    <name evidence="1" type="ORF">NCTC12278_01487</name>
</gene>
<dbReference type="AlphaFoldDB" id="A0A2X3VNC7"/>
<accession>A0A2X3VNC7</accession>